<proteinExistence type="predicted"/>
<organism evidence="1 2">
    <name type="scientific">Undibacterium macrobrachii</name>
    <dbReference type="NCBI Taxonomy" id="1119058"/>
    <lineage>
        <taxon>Bacteria</taxon>
        <taxon>Pseudomonadati</taxon>
        <taxon>Pseudomonadota</taxon>
        <taxon>Betaproteobacteria</taxon>
        <taxon>Burkholderiales</taxon>
        <taxon>Oxalobacteraceae</taxon>
        <taxon>Undibacterium</taxon>
    </lineage>
</organism>
<reference evidence="2" key="1">
    <citation type="journal article" date="2019" name="Int. J. Syst. Evol. Microbiol.">
        <title>The Global Catalogue of Microorganisms (GCM) 10K type strain sequencing project: providing services to taxonomists for standard genome sequencing and annotation.</title>
        <authorList>
            <consortium name="The Broad Institute Genomics Platform"/>
            <consortium name="The Broad Institute Genome Sequencing Center for Infectious Disease"/>
            <person name="Wu L."/>
            <person name="Ma J."/>
        </authorList>
    </citation>
    <scope>NUCLEOTIDE SEQUENCE [LARGE SCALE GENOMIC DNA]</scope>
    <source>
        <strain evidence="2">KCTC 23916</strain>
    </source>
</reference>
<dbReference type="EMBL" id="BMYT01000006">
    <property type="protein sequence ID" value="GGX22657.1"/>
    <property type="molecule type" value="Genomic_DNA"/>
</dbReference>
<evidence type="ECO:0000313" key="2">
    <source>
        <dbReference type="Proteomes" id="UP000620127"/>
    </source>
</evidence>
<protein>
    <submittedName>
        <fullName evidence="1">Uncharacterized protein</fullName>
    </submittedName>
</protein>
<comment type="caution">
    <text evidence="1">The sequence shown here is derived from an EMBL/GenBank/DDBJ whole genome shotgun (WGS) entry which is preliminary data.</text>
</comment>
<dbReference type="RefSeq" id="WP_189347067.1">
    <property type="nucleotide sequence ID" value="NZ_BMYT01000006.1"/>
</dbReference>
<evidence type="ECO:0000313" key="1">
    <source>
        <dbReference type="EMBL" id="GGX22657.1"/>
    </source>
</evidence>
<accession>A0ABQ2XLF8</accession>
<dbReference type="Proteomes" id="UP000620127">
    <property type="component" value="Unassembled WGS sequence"/>
</dbReference>
<gene>
    <name evidence="1" type="ORF">GCM10011282_30870</name>
</gene>
<name>A0ABQ2XLF8_9BURK</name>
<keyword evidence="2" id="KW-1185">Reference proteome</keyword>
<sequence>MYWLDPWWSTENHSPEFHQIFLKQLHLELPPDHALFGIPVRLIARGDSDDALFQFLDGSGKVAVVHLTWAKSQERLPWPVTTVFSNMQEFIEKRMVPDHKEFIGE</sequence>